<sequence>MGNCSLKSAAEELPSNVRVLTDTGGIIQLRGPKLAKDVLVGHPGYGIFRQGHASSSPLSSHEYLIGGQFYYLLPLRDLPVLCDTMVTSHVHDVGFARKEKNILATESPEVSFETALATQNDEVAGPAVQVLPSQSNGVWKVKLMISPKQLEEILSEERNTEALIEKMRMAAAASSSAASLAPRKSKSSWGVAWKPCISNVFKVSPIDVEANKN</sequence>
<dbReference type="PANTHER" id="PTHR33148">
    <property type="entry name" value="PLASTID MOVEMENT IMPAIRED PROTEIN-RELATED"/>
    <property type="match status" value="1"/>
</dbReference>
<dbReference type="KEGG" id="rcu:8278535"/>
<dbReference type="PANTHER" id="PTHR33148:SF33">
    <property type="entry name" value="DUF4228 DOMAIN PROTEIN"/>
    <property type="match status" value="1"/>
</dbReference>
<reference evidence="2" key="1">
    <citation type="journal article" date="2010" name="Nat. Biotechnol.">
        <title>Draft genome sequence of the oilseed species Ricinus communis.</title>
        <authorList>
            <person name="Chan A.P."/>
            <person name="Crabtree J."/>
            <person name="Zhao Q."/>
            <person name="Lorenzi H."/>
            <person name="Orvis J."/>
            <person name="Puiu D."/>
            <person name="Melake-Berhan A."/>
            <person name="Jones K.M."/>
            <person name="Redman J."/>
            <person name="Chen G."/>
            <person name="Cahoon E.B."/>
            <person name="Gedil M."/>
            <person name="Stanke M."/>
            <person name="Haas B.J."/>
            <person name="Wortman J.R."/>
            <person name="Fraser-Liggett C.M."/>
            <person name="Ravel J."/>
            <person name="Rabinowicz P.D."/>
        </authorList>
    </citation>
    <scope>NUCLEOTIDE SEQUENCE [LARGE SCALE GENOMIC DNA]</scope>
    <source>
        <strain evidence="2">cv. Hale</strain>
    </source>
</reference>
<dbReference type="InParanoid" id="B9RYM6"/>
<evidence type="ECO:0000313" key="2">
    <source>
        <dbReference type="Proteomes" id="UP000008311"/>
    </source>
</evidence>
<dbReference type="OMA" id="CKSAACD"/>
<dbReference type="Proteomes" id="UP000008311">
    <property type="component" value="Unassembled WGS sequence"/>
</dbReference>
<dbReference type="InterPro" id="IPR025322">
    <property type="entry name" value="PADRE_dom"/>
</dbReference>
<keyword evidence="2" id="KW-1185">Reference proteome</keyword>
<proteinExistence type="predicted"/>
<accession>B9RYM6</accession>
<name>B9RYM6_RICCO</name>
<gene>
    <name evidence="1" type="ORF">RCOM_1311780</name>
</gene>
<dbReference type="OrthoDB" id="1916282at2759"/>
<protein>
    <submittedName>
        <fullName evidence="1">Uncharacterized protein</fullName>
    </submittedName>
</protein>
<dbReference type="eggNOG" id="ENOG502S1RT">
    <property type="taxonomic scope" value="Eukaryota"/>
</dbReference>
<dbReference type="EMBL" id="EQ973832">
    <property type="protein sequence ID" value="EEF43378.1"/>
    <property type="molecule type" value="Genomic_DNA"/>
</dbReference>
<dbReference type="Pfam" id="PF14009">
    <property type="entry name" value="PADRE"/>
    <property type="match status" value="1"/>
</dbReference>
<evidence type="ECO:0000313" key="1">
    <source>
        <dbReference type="EMBL" id="EEF43378.1"/>
    </source>
</evidence>
<organism evidence="1 2">
    <name type="scientific">Ricinus communis</name>
    <name type="common">Castor bean</name>
    <dbReference type="NCBI Taxonomy" id="3988"/>
    <lineage>
        <taxon>Eukaryota</taxon>
        <taxon>Viridiplantae</taxon>
        <taxon>Streptophyta</taxon>
        <taxon>Embryophyta</taxon>
        <taxon>Tracheophyta</taxon>
        <taxon>Spermatophyta</taxon>
        <taxon>Magnoliopsida</taxon>
        <taxon>eudicotyledons</taxon>
        <taxon>Gunneridae</taxon>
        <taxon>Pentapetalae</taxon>
        <taxon>rosids</taxon>
        <taxon>fabids</taxon>
        <taxon>Malpighiales</taxon>
        <taxon>Euphorbiaceae</taxon>
        <taxon>Acalyphoideae</taxon>
        <taxon>Acalypheae</taxon>
        <taxon>Ricinus</taxon>
    </lineage>
</organism>
<dbReference type="AlphaFoldDB" id="B9RYM6"/>